<dbReference type="InterPro" id="IPR005152">
    <property type="entry name" value="Lipase_secreted"/>
</dbReference>
<name>A0ABU1JAK7_9MICC</name>
<dbReference type="EMBL" id="JAVDQF010000001">
    <property type="protein sequence ID" value="MDR6269457.1"/>
    <property type="molecule type" value="Genomic_DNA"/>
</dbReference>
<evidence type="ECO:0000256" key="1">
    <source>
        <dbReference type="SAM" id="SignalP"/>
    </source>
</evidence>
<dbReference type="Gene3D" id="3.40.50.1820">
    <property type="entry name" value="alpha/beta hydrolase"/>
    <property type="match status" value="1"/>
</dbReference>
<evidence type="ECO:0000313" key="3">
    <source>
        <dbReference type="Proteomes" id="UP001185069"/>
    </source>
</evidence>
<organism evidence="2 3">
    <name type="scientific">Arthrobacter russicus</name>
    <dbReference type="NCBI Taxonomy" id="172040"/>
    <lineage>
        <taxon>Bacteria</taxon>
        <taxon>Bacillati</taxon>
        <taxon>Actinomycetota</taxon>
        <taxon>Actinomycetes</taxon>
        <taxon>Micrococcales</taxon>
        <taxon>Micrococcaceae</taxon>
        <taxon>Arthrobacter</taxon>
    </lineage>
</organism>
<feature type="signal peptide" evidence="1">
    <location>
        <begin position="1"/>
        <end position="34"/>
    </location>
</feature>
<dbReference type="PANTHER" id="PTHR34853:SF1">
    <property type="entry name" value="LIPASE 5"/>
    <property type="match status" value="1"/>
</dbReference>
<proteinExistence type="predicted"/>
<comment type="caution">
    <text evidence="2">The sequence shown here is derived from an EMBL/GenBank/DDBJ whole genome shotgun (WGS) entry which is preliminary data.</text>
</comment>
<dbReference type="PANTHER" id="PTHR34853">
    <property type="match status" value="1"/>
</dbReference>
<dbReference type="Pfam" id="PF03583">
    <property type="entry name" value="LIP"/>
    <property type="match status" value="1"/>
</dbReference>
<dbReference type="Proteomes" id="UP001185069">
    <property type="component" value="Unassembled WGS sequence"/>
</dbReference>
<keyword evidence="1" id="KW-0732">Signal</keyword>
<gene>
    <name evidence="2" type="ORF">JOE69_001695</name>
</gene>
<reference evidence="2 3" key="1">
    <citation type="submission" date="2023-07" db="EMBL/GenBank/DDBJ databases">
        <title>Sequencing the genomes of 1000 actinobacteria strains.</title>
        <authorList>
            <person name="Klenk H.-P."/>
        </authorList>
    </citation>
    <scope>NUCLEOTIDE SEQUENCE [LARGE SCALE GENOMIC DNA]</scope>
    <source>
        <strain evidence="2 3">DSM 14555</strain>
    </source>
</reference>
<dbReference type="RefSeq" id="WP_309797796.1">
    <property type="nucleotide sequence ID" value="NZ_BAAAHY010000005.1"/>
</dbReference>
<dbReference type="PIRSF" id="PIRSF029171">
    <property type="entry name" value="Esterase_LipA"/>
    <property type="match status" value="1"/>
</dbReference>
<keyword evidence="3" id="KW-1185">Reference proteome</keyword>
<evidence type="ECO:0000313" key="2">
    <source>
        <dbReference type="EMBL" id="MDR6269457.1"/>
    </source>
</evidence>
<sequence>MRQSSTAIRRIATAGMVALALTGSLVLGTANAQAASPATEAAPADFYQAPTSFPANNGDLIRQQPSSFFVDPLKLISSGANVTRVMYKSTNNQGKPIGVTGTVLMPQGSWIGFGPRPLVTVAPGTQGQGDSCAPSKLLAMGQEYEGLLIKGLLARGYAVAITDYEGLGTDGMHTYLARESQGHAVLDMARAALNLNIPGLTANTRVGIVGYSQGGGAAASAAELASAYAPELKLIGTYAGAVPADLQAVASNIDGGLYTGFLLYAVNGLAAAEGFNVADYANAKGQATLAKTAQECLFTTLPSAAFLNTGTLTNSGKKLSQLTTSGPLKTVLDKQKLGVVGKPSAPVMVGQSLFDDVIPAQQAREFAKRWCAKGSTVEWTNTLVPTHVGGYAALLPNLFGFLEGRVAGLPATNNCWAV</sequence>
<accession>A0ABU1JAK7</accession>
<dbReference type="SUPFAM" id="SSF53474">
    <property type="entry name" value="alpha/beta-Hydrolases"/>
    <property type="match status" value="1"/>
</dbReference>
<protein>
    <submittedName>
        <fullName evidence="2">Pimeloyl-ACP methyl ester carboxylesterase</fullName>
    </submittedName>
</protein>
<dbReference type="InterPro" id="IPR029058">
    <property type="entry name" value="AB_hydrolase_fold"/>
</dbReference>
<feature type="chain" id="PRO_5046824843" evidence="1">
    <location>
        <begin position="35"/>
        <end position="418"/>
    </location>
</feature>
<dbReference type="Gene3D" id="1.10.260.130">
    <property type="match status" value="1"/>
</dbReference>